<reference evidence="3 4" key="1">
    <citation type="journal article" date="2017" name="Int. J. Parasitol.">
        <title>The genome of the protozoan parasite Cystoisospora suis and a reverse vaccinology approach to identify vaccine candidates.</title>
        <authorList>
            <person name="Palmieri N."/>
            <person name="Shrestha A."/>
            <person name="Ruttkowski B."/>
            <person name="Beck T."/>
            <person name="Vogl C."/>
            <person name="Tomley F."/>
            <person name="Blake D.P."/>
            <person name="Joachim A."/>
        </authorList>
    </citation>
    <scope>NUCLEOTIDE SEQUENCE [LARGE SCALE GENOMIC DNA]</scope>
    <source>
        <strain evidence="3 4">Wien I</strain>
    </source>
</reference>
<evidence type="ECO:0000256" key="1">
    <source>
        <dbReference type="SAM" id="MobiDB-lite"/>
    </source>
</evidence>
<keyword evidence="3" id="KW-0418">Kinase</keyword>
<feature type="region of interest" description="Disordered" evidence="1">
    <location>
        <begin position="309"/>
        <end position="330"/>
    </location>
</feature>
<dbReference type="InterPro" id="IPR002498">
    <property type="entry name" value="PInositol-4-P-4/5-kinase_core"/>
</dbReference>
<accession>A0A2C6KGR5</accession>
<evidence type="ECO:0000313" key="4">
    <source>
        <dbReference type="Proteomes" id="UP000221165"/>
    </source>
</evidence>
<dbReference type="SMART" id="SM00330">
    <property type="entry name" value="PIPKc"/>
    <property type="match status" value="1"/>
</dbReference>
<proteinExistence type="predicted"/>
<feature type="region of interest" description="Disordered" evidence="1">
    <location>
        <begin position="417"/>
        <end position="454"/>
    </location>
</feature>
<keyword evidence="4" id="KW-1185">Reference proteome</keyword>
<dbReference type="Gene3D" id="3.30.810.10">
    <property type="entry name" value="2-Layer Sandwich"/>
    <property type="match status" value="1"/>
</dbReference>
<feature type="region of interest" description="Disordered" evidence="1">
    <location>
        <begin position="284"/>
        <end position="303"/>
    </location>
</feature>
<dbReference type="EMBL" id="MIGC01007644">
    <property type="protein sequence ID" value="PHJ15675.1"/>
    <property type="molecule type" value="Genomic_DNA"/>
</dbReference>
<dbReference type="GO" id="GO:0046854">
    <property type="term" value="P:phosphatidylinositol phosphate biosynthetic process"/>
    <property type="evidence" value="ECO:0007669"/>
    <property type="project" value="TreeGrafter"/>
</dbReference>
<feature type="non-terminal residue" evidence="3">
    <location>
        <position position="1"/>
    </location>
</feature>
<dbReference type="RefSeq" id="XP_067917407.1">
    <property type="nucleotide sequence ID" value="XM_068070617.1"/>
</dbReference>
<dbReference type="VEuPathDB" id="ToxoDB:CSUI_010514"/>
<dbReference type="Proteomes" id="UP000221165">
    <property type="component" value="Unassembled WGS sequence"/>
</dbReference>
<dbReference type="GO" id="GO:0005886">
    <property type="term" value="C:plasma membrane"/>
    <property type="evidence" value="ECO:0007669"/>
    <property type="project" value="TreeGrafter"/>
</dbReference>
<feature type="region of interest" description="Disordered" evidence="1">
    <location>
        <begin position="499"/>
        <end position="530"/>
    </location>
</feature>
<evidence type="ECO:0000259" key="2">
    <source>
        <dbReference type="SMART" id="SM00330"/>
    </source>
</evidence>
<dbReference type="GeneID" id="94433828"/>
<dbReference type="PANTHER" id="PTHR23086">
    <property type="entry name" value="PHOSPHATIDYLINOSITOL-4-PHOSPHATE 5-KINASE"/>
    <property type="match status" value="1"/>
</dbReference>
<feature type="region of interest" description="Disordered" evidence="1">
    <location>
        <begin position="1"/>
        <end position="133"/>
    </location>
</feature>
<protein>
    <submittedName>
        <fullName evidence="3">Phosphatidylinositol-4-phosphate 5-kinase</fullName>
    </submittedName>
</protein>
<dbReference type="SUPFAM" id="SSF56104">
    <property type="entry name" value="SAICAR synthase-like"/>
    <property type="match status" value="1"/>
</dbReference>
<feature type="region of interest" description="Disordered" evidence="1">
    <location>
        <begin position="253"/>
        <end position="272"/>
    </location>
</feature>
<dbReference type="InterPro" id="IPR027483">
    <property type="entry name" value="PInositol-4-P-4/5-kinase_C_sf"/>
</dbReference>
<feature type="compositionally biased region" description="Polar residues" evidence="1">
    <location>
        <begin position="853"/>
        <end position="863"/>
    </location>
</feature>
<feature type="region of interest" description="Disordered" evidence="1">
    <location>
        <begin position="591"/>
        <end position="610"/>
    </location>
</feature>
<dbReference type="InterPro" id="IPR023610">
    <property type="entry name" value="PInositol-4/5-P-5/4-kinase"/>
</dbReference>
<keyword evidence="3" id="KW-0808">Transferase</keyword>
<sequence length="945" mass="99455">SVHLGSTVESERATSHLHGKGIGGHGRSTTRYTPLPVDTDIDAEIEGSPPPAALHTPGPTARQKTCRDPSSKRDHVKSASKNSAVDGVPGPASGGESGVTAGSTHGSARKTARGGRESVNAGSNQGRNRKSQLRYTRGATFAVRDEARKESVTCAYFAVIGTAFDPFLGLHAAYDLKGSTVSRRAKPDDRVKKDVDWIEQDRRLEVREEEADEILRAHHFDCQFLETIGVFDYSLLVGIHKCKRQVVAQMASGAGSGLGEPSSGEGIGQGEGPLRQYTRIRQGSVAESGAGATEPSSGGSNVELQSLSGVISSSDDPGDRAPAEATVPGSPQRVAAVSAVHRHSLPFGVSLSGRSDSELGVQAQRNGSEDNPPVSVQAHEVSEAGGTTSVLPPSVLLSRGTGLPDNSHIGRRFTCERSQQFSSSPPRTDPSMAPAAPQSVGSLTAKRAKNSRAEKGVDGLMELESRVRDGCAAELQSSSVWSPRGELTVGEEIDADTSWECESAEHGRSPGEGDQQSGRGRMCPARPPTQLQVQGAAVGERGCPKDLTGSHASLTPISDLCWQQKGEYGRHGKDAAADDNKLPQYSSFVRHSGVHGAEHRQRDSGRSSRDILLERRSSSVSCPPSQVSTPRVWLPPRTVQGTAVVSTARHDYLAALSTSSEVLKCLTGGRETAGLRDRCFRSSLFVMASPPTCRTPPSGDAATPVRPVNERSPLQQALVALQNQPPPRCPGPVTQRVFATARGDVATLNQVELSGSSVVGGAGDESGDRLVEGGDNTTKGCMPTHHLSQRSLLGKSNQGGRGASTGRRRGRSEPAGCSPRTESKRTEGERDAILLRSCGQPSSRTPGGGGECTSFTPTPSSGAVSGCDSAGGGRRPGCEGLEALEEAEGQPSGGRKAFQQSIQAGDSLPRNRKPAQTDLDRRLSDASSRLPYANTICSFYNRTLE</sequence>
<feature type="compositionally biased region" description="Polar residues" evidence="1">
    <location>
        <begin position="417"/>
        <end position="426"/>
    </location>
</feature>
<gene>
    <name evidence="3" type="ORF">CSUI_010514</name>
</gene>
<dbReference type="OrthoDB" id="354630at2759"/>
<dbReference type="PANTHER" id="PTHR23086:SF8">
    <property type="entry name" value="PHOSPHATIDYLINOSITOL 5-PHOSPHATE 4-KINASE, ISOFORM A"/>
    <property type="match status" value="1"/>
</dbReference>
<feature type="domain" description="PIPK" evidence="2">
    <location>
        <begin position="35"/>
        <end position="296"/>
    </location>
</feature>
<feature type="compositionally biased region" description="Basic and acidic residues" evidence="1">
    <location>
        <begin position="596"/>
        <end position="610"/>
    </location>
</feature>
<name>A0A2C6KGR5_9APIC</name>
<dbReference type="Pfam" id="PF01504">
    <property type="entry name" value="PIP5K"/>
    <property type="match status" value="1"/>
</dbReference>
<feature type="region of interest" description="Disordered" evidence="1">
    <location>
        <begin position="756"/>
        <end position="925"/>
    </location>
</feature>
<feature type="compositionally biased region" description="Polar residues" evidence="1">
    <location>
        <begin position="294"/>
        <end position="303"/>
    </location>
</feature>
<comment type="caution">
    <text evidence="3">The sequence shown here is derived from an EMBL/GenBank/DDBJ whole genome shotgun (WGS) entry which is preliminary data.</text>
</comment>
<feature type="compositionally biased region" description="Basic and acidic residues" evidence="1">
    <location>
        <begin position="821"/>
        <end position="833"/>
    </location>
</feature>
<organism evidence="3 4">
    <name type="scientific">Cystoisospora suis</name>
    <dbReference type="NCBI Taxonomy" id="483139"/>
    <lineage>
        <taxon>Eukaryota</taxon>
        <taxon>Sar</taxon>
        <taxon>Alveolata</taxon>
        <taxon>Apicomplexa</taxon>
        <taxon>Conoidasida</taxon>
        <taxon>Coccidia</taxon>
        <taxon>Eucoccidiorida</taxon>
        <taxon>Eimeriorina</taxon>
        <taxon>Sarcocystidae</taxon>
        <taxon>Cystoisospora</taxon>
    </lineage>
</organism>
<dbReference type="AlphaFoldDB" id="A0A2C6KGR5"/>
<feature type="compositionally biased region" description="Basic and acidic residues" evidence="1">
    <location>
        <begin position="65"/>
        <end position="77"/>
    </location>
</feature>
<evidence type="ECO:0000313" key="3">
    <source>
        <dbReference type="EMBL" id="PHJ15675.1"/>
    </source>
</evidence>
<dbReference type="GO" id="GO:0016308">
    <property type="term" value="F:1-phosphatidylinositol-4-phosphate 5-kinase activity"/>
    <property type="evidence" value="ECO:0007669"/>
    <property type="project" value="TreeGrafter"/>
</dbReference>